<sequence length="97" mass="10583">MKTNKIKINGELIVRRRSDVLRQPEMDIDPSSAPTSKRCKALPAAVQQTQTTSTASVESTRNPVSAAGGDRQTALGRVPSPPHLRPKLPPTIFAQRR</sequence>
<proteinExistence type="predicted"/>
<comment type="caution">
    <text evidence="2">The sequence shown here is derived from an EMBL/GenBank/DDBJ whole genome shotgun (WGS) entry which is preliminary data.</text>
</comment>
<protein>
    <submittedName>
        <fullName evidence="2">Uncharacterized protein</fullName>
    </submittedName>
</protein>
<dbReference type="EMBL" id="BGZK01001880">
    <property type="protein sequence ID" value="GBP87742.1"/>
    <property type="molecule type" value="Genomic_DNA"/>
</dbReference>
<feature type="region of interest" description="Disordered" evidence="1">
    <location>
        <begin position="47"/>
        <end position="97"/>
    </location>
</feature>
<reference evidence="2 3" key="1">
    <citation type="journal article" date="2019" name="Commun. Biol.">
        <title>The bagworm genome reveals a unique fibroin gene that provides high tensile strength.</title>
        <authorList>
            <person name="Kono N."/>
            <person name="Nakamura H."/>
            <person name="Ohtoshi R."/>
            <person name="Tomita M."/>
            <person name="Numata K."/>
            <person name="Arakawa K."/>
        </authorList>
    </citation>
    <scope>NUCLEOTIDE SEQUENCE [LARGE SCALE GENOMIC DNA]</scope>
</reference>
<evidence type="ECO:0000313" key="2">
    <source>
        <dbReference type="EMBL" id="GBP87742.1"/>
    </source>
</evidence>
<dbReference type="AlphaFoldDB" id="A0A4C1ZKB5"/>
<organism evidence="2 3">
    <name type="scientific">Eumeta variegata</name>
    <name type="common">Bagworm moth</name>
    <name type="synonym">Eumeta japonica</name>
    <dbReference type="NCBI Taxonomy" id="151549"/>
    <lineage>
        <taxon>Eukaryota</taxon>
        <taxon>Metazoa</taxon>
        <taxon>Ecdysozoa</taxon>
        <taxon>Arthropoda</taxon>
        <taxon>Hexapoda</taxon>
        <taxon>Insecta</taxon>
        <taxon>Pterygota</taxon>
        <taxon>Neoptera</taxon>
        <taxon>Endopterygota</taxon>
        <taxon>Lepidoptera</taxon>
        <taxon>Glossata</taxon>
        <taxon>Ditrysia</taxon>
        <taxon>Tineoidea</taxon>
        <taxon>Psychidae</taxon>
        <taxon>Oiketicinae</taxon>
        <taxon>Eumeta</taxon>
    </lineage>
</organism>
<name>A0A4C1ZKB5_EUMVA</name>
<gene>
    <name evidence="2" type="ORF">EVAR_19923_1</name>
</gene>
<evidence type="ECO:0000313" key="3">
    <source>
        <dbReference type="Proteomes" id="UP000299102"/>
    </source>
</evidence>
<evidence type="ECO:0000256" key="1">
    <source>
        <dbReference type="SAM" id="MobiDB-lite"/>
    </source>
</evidence>
<keyword evidence="3" id="KW-1185">Reference proteome</keyword>
<feature type="compositionally biased region" description="Pro residues" evidence="1">
    <location>
        <begin position="79"/>
        <end position="89"/>
    </location>
</feature>
<accession>A0A4C1ZKB5</accession>
<feature type="compositionally biased region" description="Low complexity" evidence="1">
    <location>
        <begin position="47"/>
        <end position="60"/>
    </location>
</feature>
<dbReference type="Proteomes" id="UP000299102">
    <property type="component" value="Unassembled WGS sequence"/>
</dbReference>